<dbReference type="AlphaFoldDB" id="A0A1I0Q5Q7"/>
<sequence>MRIRLFTLLIGLGMSASSFAQSPMTKEERAFAIKYMDEATKGVEQTTKGLSAEQLAYKPDANTWSVEECLKHMAISEETIWTGFVTTALQTAPDPSKRAEVQVEDRMLLGMIESRQQKVQTQAPFEPTNKPEDFKTVMKEFKSLRAEHAKWMKNTDDDLRNRYAQTPVGTIDAYQAVLFISGHVKRHTNQMKEVIASPGFPKQ</sequence>
<keyword evidence="4" id="KW-1185">Reference proteome</keyword>
<gene>
    <name evidence="3" type="ORF">SAMN05216290_2038</name>
</gene>
<reference evidence="4" key="1">
    <citation type="submission" date="2016-10" db="EMBL/GenBank/DDBJ databases">
        <authorList>
            <person name="Varghese N."/>
            <person name="Submissions S."/>
        </authorList>
    </citation>
    <scope>NUCLEOTIDE SEQUENCE [LARGE SCALE GENOMIC DNA]</scope>
    <source>
        <strain evidence="4">CGMCC 1.12402</strain>
    </source>
</reference>
<keyword evidence="1" id="KW-0732">Signal</keyword>
<evidence type="ECO:0000256" key="1">
    <source>
        <dbReference type="SAM" id="SignalP"/>
    </source>
</evidence>
<dbReference type="GeneID" id="99986752"/>
<evidence type="ECO:0000259" key="2">
    <source>
        <dbReference type="Pfam" id="PF12867"/>
    </source>
</evidence>
<proteinExistence type="predicted"/>
<dbReference type="Proteomes" id="UP000199437">
    <property type="component" value="Unassembled WGS sequence"/>
</dbReference>
<organism evidence="3 4">
    <name type="scientific">Roseivirga pacifica</name>
    <dbReference type="NCBI Taxonomy" id="1267423"/>
    <lineage>
        <taxon>Bacteria</taxon>
        <taxon>Pseudomonadati</taxon>
        <taxon>Bacteroidota</taxon>
        <taxon>Cytophagia</taxon>
        <taxon>Cytophagales</taxon>
        <taxon>Roseivirgaceae</taxon>
        <taxon>Roseivirga</taxon>
    </lineage>
</organism>
<feature type="signal peptide" evidence="1">
    <location>
        <begin position="1"/>
        <end position="20"/>
    </location>
</feature>
<dbReference type="STRING" id="1267423.SAMN05216290_2038"/>
<feature type="chain" id="PRO_5011543115" evidence="1">
    <location>
        <begin position="21"/>
        <end position="203"/>
    </location>
</feature>
<dbReference type="Gene3D" id="1.20.120.450">
    <property type="entry name" value="dinb family like domain"/>
    <property type="match status" value="1"/>
</dbReference>
<name>A0A1I0Q5Q7_9BACT</name>
<protein>
    <submittedName>
        <fullName evidence="3">DinB superfamily protein</fullName>
    </submittedName>
</protein>
<evidence type="ECO:0000313" key="4">
    <source>
        <dbReference type="Proteomes" id="UP000199437"/>
    </source>
</evidence>
<dbReference type="InterPro" id="IPR034660">
    <property type="entry name" value="DinB/YfiT-like"/>
</dbReference>
<evidence type="ECO:0000313" key="3">
    <source>
        <dbReference type="EMBL" id="SEW22279.1"/>
    </source>
</evidence>
<dbReference type="Pfam" id="PF12867">
    <property type="entry name" value="DinB_2"/>
    <property type="match status" value="1"/>
</dbReference>
<dbReference type="OrthoDB" id="9807923at2"/>
<dbReference type="EMBL" id="FOIR01000002">
    <property type="protein sequence ID" value="SEW22279.1"/>
    <property type="molecule type" value="Genomic_DNA"/>
</dbReference>
<dbReference type="InterPro" id="IPR024775">
    <property type="entry name" value="DinB-like"/>
</dbReference>
<dbReference type="SUPFAM" id="SSF109854">
    <property type="entry name" value="DinB/YfiT-like putative metalloenzymes"/>
    <property type="match status" value="1"/>
</dbReference>
<feature type="domain" description="DinB-like" evidence="2">
    <location>
        <begin position="37"/>
        <end position="191"/>
    </location>
</feature>
<accession>A0A1I0Q5Q7</accession>
<dbReference type="RefSeq" id="WP_090258480.1">
    <property type="nucleotide sequence ID" value="NZ_FOIR01000002.1"/>
</dbReference>